<dbReference type="SMART" id="SM01234">
    <property type="entry name" value="Haemolytic"/>
    <property type="match status" value="1"/>
</dbReference>
<accession>A0ABU9U1F8</accession>
<organism evidence="1 2">
    <name type="scientific">Pseudoalteromonas neustonica</name>
    <dbReference type="NCBI Taxonomy" id="1840331"/>
    <lineage>
        <taxon>Bacteria</taxon>
        <taxon>Pseudomonadati</taxon>
        <taxon>Pseudomonadota</taxon>
        <taxon>Gammaproteobacteria</taxon>
        <taxon>Alteromonadales</taxon>
        <taxon>Pseudoalteromonadaceae</taxon>
        <taxon>Pseudoalteromonas</taxon>
    </lineage>
</organism>
<dbReference type="InterPro" id="IPR002696">
    <property type="entry name" value="Membr_insert_effic_factor_YidD"/>
</dbReference>
<dbReference type="Proteomes" id="UP001388366">
    <property type="component" value="Unassembled WGS sequence"/>
</dbReference>
<protein>
    <submittedName>
        <fullName evidence="1">Membrane protein insertion efficiency factor YidD</fullName>
    </submittedName>
</protein>
<proteinExistence type="predicted"/>
<gene>
    <name evidence="1" type="primary">yidD</name>
    <name evidence="1" type="ORF">WNY63_09045</name>
</gene>
<sequence>MKYLALLLIRFYQKRISPYKGFRCAHAALHQGVSCSEAVKHIIEEHACFVVTVWSKCDSPTVKVLINNCMKMKQINLRKTINLKKTIKINAALIAAIQHPVHRAAYQKKGVICLAQPVIAHCFNLNNEHLICCYFK</sequence>
<comment type="caution">
    <text evidence="1">The sequence shown here is derived from an EMBL/GenBank/DDBJ whole genome shotgun (WGS) entry which is preliminary data.</text>
</comment>
<reference evidence="1 2" key="1">
    <citation type="submission" date="2024-03" db="EMBL/GenBank/DDBJ databases">
        <title>Community enrichment and isolation of bacterial strains for fucoidan degradation.</title>
        <authorList>
            <person name="Sichert A."/>
        </authorList>
    </citation>
    <scope>NUCLEOTIDE SEQUENCE [LARGE SCALE GENOMIC DNA]</scope>
    <source>
        <strain evidence="1 2">AS81</strain>
    </source>
</reference>
<keyword evidence="2" id="KW-1185">Reference proteome</keyword>
<evidence type="ECO:0000313" key="1">
    <source>
        <dbReference type="EMBL" id="MEM5550874.1"/>
    </source>
</evidence>
<evidence type="ECO:0000313" key="2">
    <source>
        <dbReference type="Proteomes" id="UP001388366"/>
    </source>
</evidence>
<dbReference type="RefSeq" id="WP_342883785.1">
    <property type="nucleotide sequence ID" value="NZ_JBBMQU010000013.1"/>
</dbReference>
<name>A0ABU9U1F8_9GAMM</name>
<dbReference type="NCBIfam" id="TIGR00278">
    <property type="entry name" value="membrane protein insertion efficiency factor YidD"/>
    <property type="match status" value="1"/>
</dbReference>
<dbReference type="EMBL" id="JBBMQU010000013">
    <property type="protein sequence ID" value="MEM5550874.1"/>
    <property type="molecule type" value="Genomic_DNA"/>
</dbReference>